<protein>
    <submittedName>
        <fullName evidence="2">Uncharacterized protein</fullName>
    </submittedName>
</protein>
<reference evidence="2" key="1">
    <citation type="journal article" date="2023" name="G3 (Bethesda)">
        <title>Whole genome assemblies of Zophobas morio and Tenebrio molitor.</title>
        <authorList>
            <person name="Kaur S."/>
            <person name="Stinson S.A."/>
            <person name="diCenzo G.C."/>
        </authorList>
    </citation>
    <scope>NUCLEOTIDE SEQUENCE</scope>
    <source>
        <strain evidence="2">QUZm001</strain>
    </source>
</reference>
<evidence type="ECO:0000313" key="2">
    <source>
        <dbReference type="EMBL" id="KAJ3666391.1"/>
    </source>
</evidence>
<evidence type="ECO:0000313" key="3">
    <source>
        <dbReference type="Proteomes" id="UP001168821"/>
    </source>
</evidence>
<accession>A0AA38J3F6</accession>
<sequence>MTSRYGMIVAAIMGDNCNRDQVGYEYEIEFARAHVAAARSGMRALAAFVADGNPLELRSLLRPTHPGPLPLPPLPGAARGRRTARESATCLAARIGHGRA</sequence>
<comment type="caution">
    <text evidence="2">The sequence shown here is derived from an EMBL/GenBank/DDBJ whole genome shotgun (WGS) entry which is preliminary data.</text>
</comment>
<proteinExistence type="predicted"/>
<evidence type="ECO:0000256" key="1">
    <source>
        <dbReference type="SAM" id="MobiDB-lite"/>
    </source>
</evidence>
<gene>
    <name evidence="2" type="ORF">Zmor_001834</name>
</gene>
<name>A0AA38J3F6_9CUCU</name>
<dbReference type="Proteomes" id="UP001168821">
    <property type="component" value="Unassembled WGS sequence"/>
</dbReference>
<feature type="compositionally biased region" description="Pro residues" evidence="1">
    <location>
        <begin position="65"/>
        <end position="75"/>
    </location>
</feature>
<dbReference type="AlphaFoldDB" id="A0AA38J3F6"/>
<feature type="region of interest" description="Disordered" evidence="1">
    <location>
        <begin position="63"/>
        <end position="83"/>
    </location>
</feature>
<keyword evidence="3" id="KW-1185">Reference proteome</keyword>
<dbReference type="EMBL" id="JALNTZ010000001">
    <property type="protein sequence ID" value="KAJ3666391.1"/>
    <property type="molecule type" value="Genomic_DNA"/>
</dbReference>
<organism evidence="2 3">
    <name type="scientific">Zophobas morio</name>
    <dbReference type="NCBI Taxonomy" id="2755281"/>
    <lineage>
        <taxon>Eukaryota</taxon>
        <taxon>Metazoa</taxon>
        <taxon>Ecdysozoa</taxon>
        <taxon>Arthropoda</taxon>
        <taxon>Hexapoda</taxon>
        <taxon>Insecta</taxon>
        <taxon>Pterygota</taxon>
        <taxon>Neoptera</taxon>
        <taxon>Endopterygota</taxon>
        <taxon>Coleoptera</taxon>
        <taxon>Polyphaga</taxon>
        <taxon>Cucujiformia</taxon>
        <taxon>Tenebrionidae</taxon>
        <taxon>Zophobas</taxon>
    </lineage>
</organism>